<comment type="caution">
    <text evidence="1">The sequence shown here is derived from an EMBL/GenBank/DDBJ whole genome shotgun (WGS) entry which is preliminary data.</text>
</comment>
<proteinExistence type="predicted"/>
<feature type="non-terminal residue" evidence="1">
    <location>
        <position position="53"/>
    </location>
</feature>
<organism evidence="1 2">
    <name type="scientific">Cetraspora pellucida</name>
    <dbReference type="NCBI Taxonomy" id="1433469"/>
    <lineage>
        <taxon>Eukaryota</taxon>
        <taxon>Fungi</taxon>
        <taxon>Fungi incertae sedis</taxon>
        <taxon>Mucoromycota</taxon>
        <taxon>Glomeromycotina</taxon>
        <taxon>Glomeromycetes</taxon>
        <taxon>Diversisporales</taxon>
        <taxon>Gigasporaceae</taxon>
        <taxon>Cetraspora</taxon>
    </lineage>
</organism>
<dbReference type="EMBL" id="CAJVPW010061098">
    <property type="protein sequence ID" value="CAG8781624.1"/>
    <property type="molecule type" value="Genomic_DNA"/>
</dbReference>
<evidence type="ECO:0000313" key="1">
    <source>
        <dbReference type="EMBL" id="CAG8781624.1"/>
    </source>
</evidence>
<protein>
    <submittedName>
        <fullName evidence="1">13918_t:CDS:1</fullName>
    </submittedName>
</protein>
<reference evidence="1" key="1">
    <citation type="submission" date="2021-06" db="EMBL/GenBank/DDBJ databases">
        <authorList>
            <person name="Kallberg Y."/>
            <person name="Tangrot J."/>
            <person name="Rosling A."/>
        </authorList>
    </citation>
    <scope>NUCLEOTIDE SEQUENCE</scope>
    <source>
        <strain evidence="1">28 12/20/2015</strain>
    </source>
</reference>
<evidence type="ECO:0000313" key="2">
    <source>
        <dbReference type="Proteomes" id="UP000789366"/>
    </source>
</evidence>
<keyword evidence="2" id="KW-1185">Reference proteome</keyword>
<accession>A0ACA9R818</accession>
<dbReference type="Proteomes" id="UP000789366">
    <property type="component" value="Unassembled WGS sequence"/>
</dbReference>
<name>A0ACA9R818_9GLOM</name>
<gene>
    <name evidence="1" type="ORF">SPELUC_LOCUS16457</name>
</gene>
<feature type="non-terminal residue" evidence="1">
    <location>
        <position position="1"/>
    </location>
</feature>
<sequence>EQEKYIISTTDEQEENIILSNSKIDEEPKTESLWSEKVELHLQILPAKKQIMK</sequence>